<name>A0A1V3NLI4_9GAMM</name>
<protein>
    <recommendedName>
        <fullName evidence="2">Spermatogenesis-associated protein 20-like TRX domain-containing protein</fullName>
    </recommendedName>
</protein>
<feature type="chain" id="PRO_5012821652" description="Spermatogenesis-associated protein 20-like TRX domain-containing protein" evidence="1">
    <location>
        <begin position="26"/>
        <end position="618"/>
    </location>
</feature>
<evidence type="ECO:0000256" key="1">
    <source>
        <dbReference type="SAM" id="SignalP"/>
    </source>
</evidence>
<dbReference type="InterPro" id="IPR024705">
    <property type="entry name" value="Ssp411"/>
</dbReference>
<dbReference type="SUPFAM" id="SSF48208">
    <property type="entry name" value="Six-hairpin glycosidases"/>
    <property type="match status" value="1"/>
</dbReference>
<dbReference type="SUPFAM" id="SSF52833">
    <property type="entry name" value="Thioredoxin-like"/>
    <property type="match status" value="1"/>
</dbReference>
<comment type="caution">
    <text evidence="3">The sequence shown here is derived from an EMBL/GenBank/DDBJ whole genome shotgun (WGS) entry which is preliminary data.</text>
</comment>
<dbReference type="PIRSF" id="PIRSF006402">
    <property type="entry name" value="UCP006402_thioredoxin"/>
    <property type="match status" value="1"/>
</dbReference>
<dbReference type="Gene3D" id="3.40.30.10">
    <property type="entry name" value="Glutaredoxin"/>
    <property type="match status" value="1"/>
</dbReference>
<evidence type="ECO:0000259" key="2">
    <source>
        <dbReference type="Pfam" id="PF03190"/>
    </source>
</evidence>
<dbReference type="InterPro" id="IPR036249">
    <property type="entry name" value="Thioredoxin-like_sf"/>
</dbReference>
<keyword evidence="4" id="KW-1185">Reference proteome</keyword>
<accession>A0A1V3NLI4</accession>
<dbReference type="Proteomes" id="UP000189462">
    <property type="component" value="Unassembled WGS sequence"/>
</dbReference>
<feature type="signal peptide" evidence="1">
    <location>
        <begin position="1"/>
        <end position="25"/>
    </location>
</feature>
<reference evidence="3 4" key="1">
    <citation type="submission" date="2017-02" db="EMBL/GenBank/DDBJ databases">
        <title>Genomic diversity within the haloalkaliphilic genus Thioalkalivibrio.</title>
        <authorList>
            <person name="Ahn A.-C."/>
            <person name="Meier-Kolthoff J."/>
            <person name="Overmars L."/>
            <person name="Richter M."/>
            <person name="Woyke T."/>
            <person name="Sorokin D.Y."/>
            <person name="Muyzer G."/>
        </authorList>
    </citation>
    <scope>NUCLEOTIDE SEQUENCE [LARGE SCALE GENOMIC DNA]</scope>
    <source>
        <strain evidence="3 4">ALJD</strain>
    </source>
</reference>
<dbReference type="OrthoDB" id="9762614at2"/>
<keyword evidence="1" id="KW-0732">Signal</keyword>
<evidence type="ECO:0000313" key="3">
    <source>
        <dbReference type="EMBL" id="OOG25920.1"/>
    </source>
</evidence>
<dbReference type="STRING" id="108003.B1C78_05570"/>
<dbReference type="PANTHER" id="PTHR42899">
    <property type="entry name" value="SPERMATOGENESIS-ASSOCIATED PROTEIN 20"/>
    <property type="match status" value="1"/>
</dbReference>
<feature type="domain" description="Spermatogenesis-associated protein 20-like TRX" evidence="2">
    <location>
        <begin position="32"/>
        <end position="186"/>
    </location>
</feature>
<dbReference type="PANTHER" id="PTHR42899:SF1">
    <property type="entry name" value="SPERMATOGENESIS-ASSOCIATED PROTEIN 20"/>
    <property type="match status" value="1"/>
</dbReference>
<evidence type="ECO:0000313" key="4">
    <source>
        <dbReference type="Proteomes" id="UP000189462"/>
    </source>
</evidence>
<gene>
    <name evidence="3" type="ORF">B1C78_05570</name>
</gene>
<dbReference type="EMBL" id="MVBK01000033">
    <property type="protein sequence ID" value="OOG25920.1"/>
    <property type="molecule type" value="Genomic_DNA"/>
</dbReference>
<sequence length="618" mass="69906">MRLPTSRLLLPFLLLALAAPSKLVADDLGMVNNMGDSPSPYLRLHDDDPVLWQAWEDATLELARESNRLLLVSVGYFSCHWCHVMQRESFKNEEIAARINTHFVPVKVDRELDAALDGRLMNFIHVTRGFGGWPLNVILTPDGYPLVATVYMTPDDFDGFLERVHGHWQEEGDQLRVVTREAARELAELERTRQAPVPDAGLDEMLDRMLNAKRGMADKMSGGFGNQSKFPQAAQLRVLVESMRLRDEPWVREFLTVTLDEMMHRGLRDHLGGGFYRYTEDPEWQVPHFEKMLYDNALLAELYLLAAEALDRDDYRAVGLETVEFMLERMATGRGDFVSSLSAVDDQDVEGGYYLWDKDEVRERVGEEAWAVVEPAWGFDTTPILEHGYLPVQARQPGDVANMLGLETAQVKALLEEARTRLLEARASRVLPVDDKVVVAWNGLTLSALARAAPHDETAARAGAALHERVMAAMWRDGELPRALDAEGVPVGEGELEDYTFVARGLADWASYTNDRDVWEQAAEVALAAWTYFHNEDGWRPTRVPVLPGSPRLVHLEDTPLPSTSATMHEITARILRHTENRELAERAERAERRVTRNLLESPFVHASQILYLHESQN</sequence>
<dbReference type="GO" id="GO:0005975">
    <property type="term" value="P:carbohydrate metabolic process"/>
    <property type="evidence" value="ECO:0007669"/>
    <property type="project" value="InterPro"/>
</dbReference>
<organism evidence="3 4">
    <name type="scientific">Thioalkalivibrio denitrificans</name>
    <dbReference type="NCBI Taxonomy" id="108003"/>
    <lineage>
        <taxon>Bacteria</taxon>
        <taxon>Pseudomonadati</taxon>
        <taxon>Pseudomonadota</taxon>
        <taxon>Gammaproteobacteria</taxon>
        <taxon>Chromatiales</taxon>
        <taxon>Ectothiorhodospiraceae</taxon>
        <taxon>Thioalkalivibrio</taxon>
    </lineage>
</organism>
<dbReference type="AlphaFoldDB" id="A0A1V3NLI4"/>
<proteinExistence type="predicted"/>
<dbReference type="InterPro" id="IPR008928">
    <property type="entry name" value="6-hairpin_glycosidase_sf"/>
</dbReference>
<dbReference type="InterPro" id="IPR004879">
    <property type="entry name" value="Ssp411-like_TRX"/>
</dbReference>
<dbReference type="Pfam" id="PF03190">
    <property type="entry name" value="Thioredox_DsbH"/>
    <property type="match status" value="1"/>
</dbReference>